<keyword evidence="11" id="KW-1133">Transmembrane helix</keyword>
<evidence type="ECO:0000313" key="14">
    <source>
        <dbReference type="EMBL" id="CAD7242208.1"/>
    </source>
</evidence>
<keyword evidence="7 11" id="KW-0472">Membrane</keyword>
<evidence type="ECO:0000256" key="2">
    <source>
        <dbReference type="ARBA" id="ARBA00010014"/>
    </source>
</evidence>
<evidence type="ECO:0000256" key="4">
    <source>
        <dbReference type="ARBA" id="ARBA00022980"/>
    </source>
</evidence>
<evidence type="ECO:0000313" key="15">
    <source>
        <dbReference type="Proteomes" id="UP000677054"/>
    </source>
</evidence>
<evidence type="ECO:0000259" key="13">
    <source>
        <dbReference type="PROSITE" id="PS51847"/>
    </source>
</evidence>
<feature type="transmembrane region" description="Helical" evidence="11">
    <location>
        <begin position="69"/>
        <end position="97"/>
    </location>
</feature>
<dbReference type="GO" id="GO:0003735">
    <property type="term" value="F:structural constituent of ribosome"/>
    <property type="evidence" value="ECO:0007669"/>
    <property type="project" value="InterPro"/>
</dbReference>
<protein>
    <submittedName>
        <fullName evidence="14">Uncharacterized protein</fullName>
    </submittedName>
</protein>
<dbReference type="PROSITE" id="PS50004">
    <property type="entry name" value="C2"/>
    <property type="match status" value="2"/>
</dbReference>
<dbReference type="FunFam" id="1.10.10.10:FF:000118">
    <property type="entry name" value="40S ribosomal protein S19"/>
    <property type="match status" value="1"/>
</dbReference>
<keyword evidence="9" id="KW-0175">Coiled coil</keyword>
<dbReference type="SUPFAM" id="SSF49562">
    <property type="entry name" value="C2 domain (Calcium/lipid-binding domain, CaLB)"/>
    <property type="match status" value="2"/>
</dbReference>
<evidence type="ECO:0000256" key="11">
    <source>
        <dbReference type="SAM" id="Phobius"/>
    </source>
</evidence>
<dbReference type="PANTHER" id="PTHR46980:SF2">
    <property type="entry name" value="TRICALBIN-1-RELATED"/>
    <property type="match status" value="1"/>
</dbReference>
<feature type="compositionally biased region" description="Basic and acidic residues" evidence="10">
    <location>
        <begin position="1"/>
        <end position="15"/>
    </location>
</feature>
<name>A0A7R8X1E8_9CRUS</name>
<feature type="compositionally biased region" description="Polar residues" evidence="10">
    <location>
        <begin position="16"/>
        <end position="34"/>
    </location>
</feature>
<feature type="region of interest" description="Disordered" evidence="10">
    <location>
        <begin position="1543"/>
        <end position="1635"/>
    </location>
</feature>
<dbReference type="SUPFAM" id="SSF46785">
    <property type="entry name" value="Winged helix' DNA-binding domain"/>
    <property type="match status" value="1"/>
</dbReference>
<dbReference type="Gene3D" id="2.60.40.150">
    <property type="entry name" value="C2 domain"/>
    <property type="match status" value="2"/>
</dbReference>
<organism evidence="14">
    <name type="scientific">Darwinula stevensoni</name>
    <dbReference type="NCBI Taxonomy" id="69355"/>
    <lineage>
        <taxon>Eukaryota</taxon>
        <taxon>Metazoa</taxon>
        <taxon>Ecdysozoa</taxon>
        <taxon>Arthropoda</taxon>
        <taxon>Crustacea</taxon>
        <taxon>Oligostraca</taxon>
        <taxon>Ostracoda</taxon>
        <taxon>Podocopa</taxon>
        <taxon>Podocopida</taxon>
        <taxon>Darwinulocopina</taxon>
        <taxon>Darwinuloidea</taxon>
        <taxon>Darwinulidae</taxon>
        <taxon>Darwinula</taxon>
    </lineage>
</organism>
<keyword evidence="15" id="KW-1185">Reference proteome</keyword>
<gene>
    <name evidence="14" type="ORF">DSTB1V02_LOCUS2179</name>
</gene>
<feature type="compositionally biased region" description="Polar residues" evidence="10">
    <location>
        <begin position="897"/>
        <end position="909"/>
    </location>
</feature>
<evidence type="ECO:0000256" key="5">
    <source>
        <dbReference type="ARBA" id="ARBA00023055"/>
    </source>
</evidence>
<accession>A0A7R8X1E8</accession>
<feature type="compositionally biased region" description="Acidic residues" evidence="10">
    <location>
        <begin position="1424"/>
        <end position="1438"/>
    </location>
</feature>
<dbReference type="GO" id="GO:1990904">
    <property type="term" value="C:ribonucleoprotein complex"/>
    <property type="evidence" value="ECO:0007669"/>
    <property type="project" value="UniProtKB-KW"/>
</dbReference>
<evidence type="ECO:0000259" key="12">
    <source>
        <dbReference type="PROSITE" id="PS50004"/>
    </source>
</evidence>
<feature type="compositionally biased region" description="Acidic residues" evidence="10">
    <location>
        <begin position="1130"/>
        <end position="1140"/>
    </location>
</feature>
<evidence type="ECO:0000256" key="1">
    <source>
        <dbReference type="ARBA" id="ARBA00004370"/>
    </source>
</evidence>
<feature type="compositionally biased region" description="Polar residues" evidence="10">
    <location>
        <begin position="1552"/>
        <end position="1561"/>
    </location>
</feature>
<dbReference type="PROSITE" id="PS00628">
    <property type="entry name" value="RIBOSOMAL_S19E"/>
    <property type="match status" value="1"/>
</dbReference>
<dbReference type="Gene3D" id="1.10.10.10">
    <property type="entry name" value="Winged helix-like DNA-binding domain superfamily/Winged helix DNA-binding domain"/>
    <property type="match status" value="1"/>
</dbReference>
<dbReference type="EMBL" id="CAJPEV010000232">
    <property type="protein sequence ID" value="CAG0882737.1"/>
    <property type="molecule type" value="Genomic_DNA"/>
</dbReference>
<dbReference type="GO" id="GO:0008289">
    <property type="term" value="F:lipid binding"/>
    <property type="evidence" value="ECO:0007669"/>
    <property type="project" value="UniProtKB-KW"/>
</dbReference>
<evidence type="ECO:0000256" key="10">
    <source>
        <dbReference type="SAM" id="MobiDB-lite"/>
    </source>
</evidence>
<feature type="region of interest" description="Disordered" evidence="10">
    <location>
        <begin position="2096"/>
        <end position="2119"/>
    </location>
</feature>
<evidence type="ECO:0000256" key="3">
    <source>
        <dbReference type="ARBA" id="ARBA00022448"/>
    </source>
</evidence>
<dbReference type="InterPro" id="IPR052455">
    <property type="entry name" value="Tricalbin_domain"/>
</dbReference>
<dbReference type="PROSITE" id="PS51847">
    <property type="entry name" value="SMP"/>
    <property type="match status" value="1"/>
</dbReference>
<evidence type="ECO:0000256" key="6">
    <source>
        <dbReference type="ARBA" id="ARBA00023121"/>
    </source>
</evidence>
<dbReference type="GO" id="GO:0005840">
    <property type="term" value="C:ribosome"/>
    <property type="evidence" value="ECO:0007669"/>
    <property type="project" value="UniProtKB-KW"/>
</dbReference>
<dbReference type="InterPro" id="IPR031468">
    <property type="entry name" value="SMP_LBD"/>
</dbReference>
<feature type="coiled-coil region" evidence="9">
    <location>
        <begin position="1783"/>
        <end position="1822"/>
    </location>
</feature>
<feature type="domain" description="C2" evidence="12">
    <location>
        <begin position="478"/>
        <end position="612"/>
    </location>
</feature>
<feature type="compositionally biased region" description="Low complexity" evidence="10">
    <location>
        <begin position="2103"/>
        <end position="2118"/>
    </location>
</feature>
<feature type="compositionally biased region" description="Basic and acidic residues" evidence="10">
    <location>
        <begin position="885"/>
        <end position="896"/>
    </location>
</feature>
<evidence type="ECO:0000256" key="8">
    <source>
        <dbReference type="ARBA" id="ARBA00023274"/>
    </source>
</evidence>
<dbReference type="GO" id="GO:0006869">
    <property type="term" value="P:lipid transport"/>
    <property type="evidence" value="ECO:0007669"/>
    <property type="project" value="UniProtKB-KW"/>
</dbReference>
<evidence type="ECO:0000256" key="7">
    <source>
        <dbReference type="ARBA" id="ARBA00023136"/>
    </source>
</evidence>
<dbReference type="InterPro" id="IPR000008">
    <property type="entry name" value="C2_dom"/>
</dbReference>
<feature type="compositionally biased region" description="Basic and acidic residues" evidence="10">
    <location>
        <begin position="2000"/>
        <end position="2009"/>
    </location>
</feature>
<dbReference type="Pfam" id="PF00168">
    <property type="entry name" value="C2"/>
    <property type="match status" value="2"/>
</dbReference>
<feature type="coiled-coil region" evidence="9">
    <location>
        <begin position="1880"/>
        <end position="1936"/>
    </location>
</feature>
<feature type="region of interest" description="Disordered" evidence="10">
    <location>
        <begin position="1951"/>
        <end position="1973"/>
    </location>
</feature>
<keyword evidence="3" id="KW-0813">Transport</keyword>
<comment type="subcellular location">
    <subcellularLocation>
        <location evidence="1">Membrane</location>
    </subcellularLocation>
</comment>
<keyword evidence="11" id="KW-0812">Transmembrane</keyword>
<dbReference type="InterPro" id="IPR001266">
    <property type="entry name" value="Ribosomal_eS19"/>
</dbReference>
<keyword evidence="6" id="KW-0446">Lipid-binding</keyword>
<proteinExistence type="inferred from homology"/>
<keyword evidence="5" id="KW-0445">Lipid transport</keyword>
<feature type="domain" description="C2" evidence="12">
    <location>
        <begin position="692"/>
        <end position="810"/>
    </location>
</feature>
<dbReference type="InterPro" id="IPR035892">
    <property type="entry name" value="C2_domain_sf"/>
</dbReference>
<feature type="region of interest" description="Disordered" evidence="10">
    <location>
        <begin position="2000"/>
        <end position="2020"/>
    </location>
</feature>
<dbReference type="Proteomes" id="UP000677054">
    <property type="component" value="Unassembled WGS sequence"/>
</dbReference>
<feature type="region of interest" description="Disordered" evidence="10">
    <location>
        <begin position="1"/>
        <end position="38"/>
    </location>
</feature>
<evidence type="ECO:0000256" key="9">
    <source>
        <dbReference type="SAM" id="Coils"/>
    </source>
</evidence>
<dbReference type="Pfam" id="PF01090">
    <property type="entry name" value="Ribosomal_S19e"/>
    <property type="match status" value="1"/>
</dbReference>
<dbReference type="GO" id="GO:0002181">
    <property type="term" value="P:cytoplasmic translation"/>
    <property type="evidence" value="ECO:0007669"/>
    <property type="project" value="UniProtKB-ARBA"/>
</dbReference>
<dbReference type="SMART" id="SM01413">
    <property type="entry name" value="Ribosomal_S19e"/>
    <property type="match status" value="1"/>
</dbReference>
<sequence length="2283" mass="256939">MRDGVWERIRGKRPNETSSVRASTTTQIDSTATDDQGKKSYQETLTDEAEQKNRIDWHLKWMCGWMCGLTMLAFLLGSVGFSPVWLVVLCLAVGGVWREKVQRALGESLLLEATRARRRKATAGGESAEWVNFLLSRWSQFAASGIKDWMKESLDPTLREARPGFVESIEVKQFTIGEETPAFRNVRAYDLSLLEPRSYDVALEGDVSMACEQFCLVLKTRIGGKGLMGVDLDIAVERLHIRGRLWMSLTLGKDVPWPHFQQLAFCFTEKPQVWFDIRLIKGVQVMELPILRSWLHNMVSDWLTAWLVDPSRWDVDLSTEPDPVVPELDLSLDSRFYEKAAGVGLDKHQLSKGVLTITVSGVNKPGEDDRWLVVSLGSQKHVVHPYSSRWQETHSFLVHDLGVEILHVRIKCKKFISYITLAQFELPLSSYGLDNSRTVETCLKKGTKGATAAGIAGTVNLKLEFDVLPSIRLDIGPSVGFDTVDSPDGGSAERTKAGVLFVCVHGAELDASGCGPRINPYCAVFLNKKKVPIAMESQSMQLKASTSIRDTRRPCWEMSLEILISDVDGAMLSFVVCSRESARTKVEFLGVANMVLSKVNASLQGGAVVEPFGCEITMCFFWQEEPNLVHQKLPIVVNNQENGEVQVSVVFRSVPSVENSVGHRMGNFDSLPDSLTDIEDSPNVIQRLLPGRAESVRRDTLADIFNADGLMELTISSAKALVAKDFNGFSDPYCEVKLDSELKLKTSIKKRTLDPVWDESVTISLPNANQTITVTVWDYDTFSMRDFLGSISLNLEDIRQISESREGKWFPLKDTKSGEILIKVKIIAEDLQMTGMLERLPSLPQKDPSWVKAQLLSLTEQSALETEEPKDGHDEAEGMSIAEAKSLEEPNKDSVSNERLNGSKSSLTTTILNGEPTASAEMKSQVPCRPKNHTDFTVHPFNETLSENFNEVLINGSSEEQLELPMPAWTCVRGQVTAIRGLDRFSSNKHVTLHISLNRFNFQQTSTAHRLRRSFMSKDGHSWKNRNSRKYPLAKKKSLATISCIPTNVEFLLESPRGLFQDSQVLFEIFASNKILLLSENVPVSKIVPEGWAGQEEMHCLAKSMKPFMGRRGRSGSYAMEIGSAPAEREEGEETNDGEDGGLGMGNEPRMGGGERKGFPLPNARLIGDMVETDESPEIDSRAAVEVGILESLELEMLNHLEFLHSLMLITEMKRRRSGKMKVPEWTDIVKTAKFKELAPYDEDWFYIRCASIARHVYIRAPVGVGAVARIYGGRKRNGCSPSHYCTSSGSVARKALQALEHMKIVEKDPNGGRRLSQQGQRDLDRIATQIRSHTHEGKLHNLKQLDCKEDDMAVRFQPPRRLSPIAPLKPVLPPTLRSLSRSQSASIDKFGSSIPSEVAPASGILRSAGDVLGRFAGLHDAEDLSDEEKEESEDDERSENRLNVLITPKSVTSEASDLRPYSISQKSPMPPSSANRLRIATSSHTISLLERTPTRLVTSPTLLLSYRNDRIKEERPILPGRRLTPLKSSRDLQAGESIAVADKRDSEKVDSSTLQRNRLTAGSHALVTSKGSISTPQQPQMASIEEEKEGIQKQETNNFASKQDKSKEEAIRQQGRSEISDYDKQKQKRMKFEDELDERERFQSNEKRDIIPIQKKKEPTIYKNSQEDGKTSRISGAVTYNEEQVELEGKRMHALWSQRFEGLEEEMKEELKMQKQAYHKMTHEFQMQLNKEISAWRENCERERQTKLTEMQTEMRKRQEMMEKELRKQHEVHLLDVRNKFLQQFQDEIQQLEQGLERQLQEELSKKIQSYDEQNQQALRDISSHLEDKFLHRLHEMQKISSHQETTQVEVSSLKETAVPHDTKQPTALAVDNKTCDPHVSEMERLNNLEKELQHLREQMQGISVTDLRDLSKQLARAEQKSDRYQQKYDDIKSKLLGLKESVLTAQVKRKTQKQSEEFAASPLPSTLDDSSVDAGRLYETSEDGSLFDFGVSPVSVKKVDNQGERKSGGTKGNPVKEVQEASGCIKRSFWEEMLQDGTLHRAEAFLQKQMRLGLTTDGVLASTKKQANLLRSLVETHGNYGKGDQAWHRDLKNRKEHESSFSDAASGSSGVSSFEDPIPTRERAAGLSALRSLEVYSIISQLDHIIHKQRASDRSLSHNSKDHGFCPFEGFEGEHRNFLKDDSMPHKILPPSKDIVTALTGQAWTQDRFRGSAYRLQRSGSHPALHLLTKESSSASDSSVGFKRMPSQAPLVSSSWLQDKSIRERIAQHKKWLQGHATKLT</sequence>
<dbReference type="PANTHER" id="PTHR46980">
    <property type="entry name" value="TRICALBIN-1-RELATED"/>
    <property type="match status" value="1"/>
</dbReference>
<reference evidence="14" key="1">
    <citation type="submission" date="2020-11" db="EMBL/GenBank/DDBJ databases">
        <authorList>
            <person name="Tran Van P."/>
        </authorList>
    </citation>
    <scope>NUCLEOTIDE SEQUENCE</scope>
</reference>
<keyword evidence="8" id="KW-0687">Ribonucleoprotein</keyword>
<dbReference type="OrthoDB" id="428974at2759"/>
<comment type="similarity">
    <text evidence="2">Belongs to the eukaryotic ribosomal protein eS19 family.</text>
</comment>
<feature type="compositionally biased region" description="Basic and acidic residues" evidence="10">
    <location>
        <begin position="1619"/>
        <end position="1635"/>
    </location>
</feature>
<keyword evidence="4" id="KW-0689">Ribosomal protein</keyword>
<dbReference type="GO" id="GO:0016020">
    <property type="term" value="C:membrane"/>
    <property type="evidence" value="ECO:0007669"/>
    <property type="project" value="UniProtKB-SubCell"/>
</dbReference>
<dbReference type="InterPro" id="IPR036388">
    <property type="entry name" value="WH-like_DNA-bd_sf"/>
</dbReference>
<feature type="compositionally biased region" description="Basic and acidic residues" evidence="10">
    <location>
        <begin position="1603"/>
        <end position="1612"/>
    </location>
</feature>
<feature type="compositionally biased region" description="Polar residues" evidence="10">
    <location>
        <begin position="1570"/>
        <end position="1582"/>
    </location>
</feature>
<dbReference type="InterPro" id="IPR018277">
    <property type="entry name" value="Ribosomal_eS19_CS"/>
</dbReference>
<feature type="region of interest" description="Disordered" evidence="10">
    <location>
        <begin position="1420"/>
        <end position="1476"/>
    </location>
</feature>
<dbReference type="CDD" id="cd21669">
    <property type="entry name" value="SMP_SF"/>
    <property type="match status" value="1"/>
</dbReference>
<feature type="compositionally biased region" description="Polar residues" evidence="10">
    <location>
        <begin position="1463"/>
        <end position="1476"/>
    </location>
</feature>
<feature type="region of interest" description="Disordered" evidence="10">
    <location>
        <begin position="1124"/>
        <end position="1146"/>
    </location>
</feature>
<dbReference type="CDD" id="cd00030">
    <property type="entry name" value="C2"/>
    <property type="match status" value="2"/>
</dbReference>
<dbReference type="InterPro" id="IPR036390">
    <property type="entry name" value="WH_DNA-bd_sf"/>
</dbReference>
<dbReference type="SMART" id="SM00239">
    <property type="entry name" value="C2"/>
    <property type="match status" value="2"/>
</dbReference>
<feature type="region of interest" description="Disordered" evidence="10">
    <location>
        <begin position="883"/>
        <end position="909"/>
    </location>
</feature>
<feature type="domain" description="SMP-LTD" evidence="13">
    <location>
        <begin position="124"/>
        <end position="318"/>
    </location>
</feature>
<dbReference type="EMBL" id="LR899749">
    <property type="protein sequence ID" value="CAD7242208.1"/>
    <property type="molecule type" value="Genomic_DNA"/>
</dbReference>
<feature type="coiled-coil region" evidence="9">
    <location>
        <begin position="1705"/>
        <end position="1747"/>
    </location>
</feature>